<proteinExistence type="predicted"/>
<dbReference type="AlphaFoldDB" id="A0A2P2LNU1"/>
<dbReference type="EMBL" id="GGEC01039138">
    <property type="protein sequence ID" value="MBX19622.1"/>
    <property type="molecule type" value="Transcribed_RNA"/>
</dbReference>
<reference evidence="1" key="1">
    <citation type="submission" date="2018-02" db="EMBL/GenBank/DDBJ databases">
        <title>Rhizophora mucronata_Transcriptome.</title>
        <authorList>
            <person name="Meera S.P."/>
            <person name="Sreeshan A."/>
            <person name="Augustine A."/>
        </authorList>
    </citation>
    <scope>NUCLEOTIDE SEQUENCE</scope>
    <source>
        <tissue evidence="1">Leaf</tissue>
    </source>
</reference>
<organism evidence="1">
    <name type="scientific">Rhizophora mucronata</name>
    <name type="common">Asiatic mangrove</name>
    <dbReference type="NCBI Taxonomy" id="61149"/>
    <lineage>
        <taxon>Eukaryota</taxon>
        <taxon>Viridiplantae</taxon>
        <taxon>Streptophyta</taxon>
        <taxon>Embryophyta</taxon>
        <taxon>Tracheophyta</taxon>
        <taxon>Spermatophyta</taxon>
        <taxon>Magnoliopsida</taxon>
        <taxon>eudicotyledons</taxon>
        <taxon>Gunneridae</taxon>
        <taxon>Pentapetalae</taxon>
        <taxon>rosids</taxon>
        <taxon>fabids</taxon>
        <taxon>Malpighiales</taxon>
        <taxon>Rhizophoraceae</taxon>
        <taxon>Rhizophora</taxon>
    </lineage>
</organism>
<sequence>MLKRFRRMNEWLGGGGRELHTSKLAPHISLTQFPFFSDSCGADTSEGTPAVFTRFLILSGNLLFP</sequence>
<name>A0A2P2LNU1_RHIMU</name>
<evidence type="ECO:0000313" key="1">
    <source>
        <dbReference type="EMBL" id="MBX19622.1"/>
    </source>
</evidence>
<accession>A0A2P2LNU1</accession>
<protein>
    <submittedName>
        <fullName evidence="1">Uncharacterized protein LOC105119286</fullName>
    </submittedName>
</protein>